<dbReference type="GO" id="GO:0003700">
    <property type="term" value="F:DNA-binding transcription factor activity"/>
    <property type="evidence" value="ECO:0007669"/>
    <property type="project" value="InterPro"/>
</dbReference>
<dbReference type="PROSITE" id="PS50987">
    <property type="entry name" value="HTH_ARSR_2"/>
    <property type="match status" value="1"/>
</dbReference>
<dbReference type="Pfam" id="PF12840">
    <property type="entry name" value="HTH_20"/>
    <property type="match status" value="1"/>
</dbReference>
<dbReference type="NCBIfam" id="NF033788">
    <property type="entry name" value="HTH_metalloreg"/>
    <property type="match status" value="1"/>
</dbReference>
<dbReference type="PANTHER" id="PTHR39168">
    <property type="entry name" value="TRANSCRIPTIONAL REGULATOR-RELATED"/>
    <property type="match status" value="1"/>
</dbReference>
<dbReference type="GO" id="GO:0046686">
    <property type="term" value="P:response to cadmium ion"/>
    <property type="evidence" value="ECO:0007669"/>
    <property type="project" value="TreeGrafter"/>
</dbReference>
<dbReference type="CDD" id="cd00090">
    <property type="entry name" value="HTH_ARSR"/>
    <property type="match status" value="1"/>
</dbReference>
<dbReference type="SUPFAM" id="SSF46785">
    <property type="entry name" value="Winged helix' DNA-binding domain"/>
    <property type="match status" value="1"/>
</dbReference>
<dbReference type="RefSeq" id="WP_092087311.1">
    <property type="nucleotide sequence ID" value="NZ_FMZW01000033.1"/>
</dbReference>
<dbReference type="InterPro" id="IPR011991">
    <property type="entry name" value="ArsR-like_HTH"/>
</dbReference>
<dbReference type="PANTHER" id="PTHR39168:SF1">
    <property type="entry name" value="TRANSCRIPTIONAL REGULATORY PROTEIN"/>
    <property type="match status" value="1"/>
</dbReference>
<dbReference type="EMBL" id="FMZW01000033">
    <property type="protein sequence ID" value="SDE72819.1"/>
    <property type="molecule type" value="Genomic_DNA"/>
</dbReference>
<reference evidence="2 3" key="1">
    <citation type="submission" date="2016-10" db="EMBL/GenBank/DDBJ databases">
        <authorList>
            <person name="de Groot N.N."/>
        </authorList>
    </citation>
    <scope>NUCLEOTIDE SEQUENCE [LARGE SCALE GENOMIC DNA]</scope>
    <source>
        <strain evidence="2 3">R5</strain>
    </source>
</reference>
<name>A0A1G7FA89_9BRAD</name>
<organism evidence="2 3">
    <name type="scientific">Bradyrhizobium brasilense</name>
    <dbReference type="NCBI Taxonomy" id="1419277"/>
    <lineage>
        <taxon>Bacteria</taxon>
        <taxon>Pseudomonadati</taxon>
        <taxon>Pseudomonadota</taxon>
        <taxon>Alphaproteobacteria</taxon>
        <taxon>Hyphomicrobiales</taxon>
        <taxon>Nitrobacteraceae</taxon>
        <taxon>Bradyrhizobium</taxon>
    </lineage>
</organism>
<dbReference type="SMART" id="SM00418">
    <property type="entry name" value="HTH_ARSR"/>
    <property type="match status" value="1"/>
</dbReference>
<evidence type="ECO:0000313" key="3">
    <source>
        <dbReference type="Proteomes" id="UP000199245"/>
    </source>
</evidence>
<dbReference type="GO" id="GO:0010288">
    <property type="term" value="P:response to lead ion"/>
    <property type="evidence" value="ECO:0007669"/>
    <property type="project" value="TreeGrafter"/>
</dbReference>
<dbReference type="GO" id="GO:0003677">
    <property type="term" value="F:DNA binding"/>
    <property type="evidence" value="ECO:0007669"/>
    <property type="project" value="UniProtKB-KW"/>
</dbReference>
<dbReference type="GO" id="GO:0032791">
    <property type="term" value="F:lead ion binding"/>
    <property type="evidence" value="ECO:0007669"/>
    <property type="project" value="TreeGrafter"/>
</dbReference>
<evidence type="ECO:0000259" key="1">
    <source>
        <dbReference type="PROSITE" id="PS50987"/>
    </source>
</evidence>
<dbReference type="InterPro" id="IPR001845">
    <property type="entry name" value="HTH_ArsR_DNA-bd_dom"/>
</dbReference>
<dbReference type="Proteomes" id="UP000199245">
    <property type="component" value="Unassembled WGS sequence"/>
</dbReference>
<evidence type="ECO:0000313" key="2">
    <source>
        <dbReference type="EMBL" id="SDE72819.1"/>
    </source>
</evidence>
<dbReference type="InterPro" id="IPR052543">
    <property type="entry name" value="HTH_Metal-responsive_Reg"/>
</dbReference>
<dbReference type="InterPro" id="IPR036390">
    <property type="entry name" value="WH_DNA-bd_sf"/>
</dbReference>
<dbReference type="GO" id="GO:0097063">
    <property type="term" value="F:cadmium ion sensor activity"/>
    <property type="evidence" value="ECO:0007669"/>
    <property type="project" value="TreeGrafter"/>
</dbReference>
<dbReference type="InterPro" id="IPR036388">
    <property type="entry name" value="WH-like_DNA-bd_sf"/>
</dbReference>
<protein>
    <submittedName>
        <fullName evidence="2">DNA-binding transcriptional regulator, ArsR family</fullName>
    </submittedName>
</protein>
<accession>A0A1G7FA89</accession>
<proteinExistence type="predicted"/>
<dbReference type="AlphaFoldDB" id="A0A1G7FA89"/>
<feature type="domain" description="HTH arsR-type" evidence="1">
    <location>
        <begin position="24"/>
        <end position="119"/>
    </location>
</feature>
<gene>
    <name evidence="2" type="ORF">SAMN05216337_103349</name>
</gene>
<keyword evidence="2" id="KW-0238">DNA-binding</keyword>
<dbReference type="Gene3D" id="1.10.10.10">
    <property type="entry name" value="Winged helix-like DNA-binding domain superfamily/Winged helix DNA-binding domain"/>
    <property type="match status" value="1"/>
</dbReference>
<sequence>MNCAATAHAGRTFRRDLEDGAVGSSQGLQTGFSRIAEALGDPVREAMVSALADGKALPAGELAAVAGISPQGASAHLQKLVDARVLSVWAQGRFRYYRIRDDDVAALIENLVDLAAKATVGRRRAMPAEQLRQSRTCYHHLAGQLGVLLSNALIRRRLVVIDGRDGRVTEQGLAWCRAEAIDFDPARQPHLRLCNDWTERVPHLAGPFANAVLARLVEMRGVAPHRIPRALRITDRGRAFFDRLGVQVPF</sequence>